<evidence type="ECO:0000256" key="3">
    <source>
        <dbReference type="ARBA" id="ARBA00022967"/>
    </source>
</evidence>
<dbReference type="Gene3D" id="3.40.50.720">
    <property type="entry name" value="NAD(P)-binding Rossmann-like Domain"/>
    <property type="match status" value="1"/>
</dbReference>
<protein>
    <recommendedName>
        <fullName evidence="1">proton-translocating NAD(P)(+) transhydrogenase</fullName>
        <ecNumber evidence="1">7.1.1.1</ecNumber>
    </recommendedName>
</protein>
<evidence type="ECO:0000313" key="8">
    <source>
        <dbReference type="Proteomes" id="UP000828390"/>
    </source>
</evidence>
<dbReference type="Proteomes" id="UP000828390">
    <property type="component" value="Unassembled WGS sequence"/>
</dbReference>
<proteinExistence type="predicted"/>
<evidence type="ECO:0000256" key="1">
    <source>
        <dbReference type="ARBA" id="ARBA00012943"/>
    </source>
</evidence>
<keyword evidence="2" id="KW-0521">NADP</keyword>
<reference evidence="7" key="1">
    <citation type="journal article" date="2019" name="bioRxiv">
        <title>The Genome of the Zebra Mussel, Dreissena polymorpha: A Resource for Invasive Species Research.</title>
        <authorList>
            <person name="McCartney M.A."/>
            <person name="Auch B."/>
            <person name="Kono T."/>
            <person name="Mallez S."/>
            <person name="Zhang Y."/>
            <person name="Obille A."/>
            <person name="Becker A."/>
            <person name="Abrahante J.E."/>
            <person name="Garbe J."/>
            <person name="Badalamenti J.P."/>
            <person name="Herman A."/>
            <person name="Mangelson H."/>
            <person name="Liachko I."/>
            <person name="Sullivan S."/>
            <person name="Sone E.D."/>
            <person name="Koren S."/>
            <person name="Silverstein K.A.T."/>
            <person name="Beckman K.B."/>
            <person name="Gohl D.M."/>
        </authorList>
    </citation>
    <scope>NUCLEOTIDE SEQUENCE</scope>
    <source>
        <strain evidence="7">Duluth1</strain>
        <tissue evidence="7">Whole animal</tissue>
    </source>
</reference>
<dbReference type="GO" id="GO:0005743">
    <property type="term" value="C:mitochondrial inner membrane"/>
    <property type="evidence" value="ECO:0007669"/>
    <property type="project" value="TreeGrafter"/>
</dbReference>
<keyword evidence="3" id="KW-1278">Translocase</keyword>
<feature type="domain" description="Alanine dehydrogenase/pyridine nucleotide transhydrogenase N-terminal" evidence="6">
    <location>
        <begin position="58"/>
        <end position="191"/>
    </location>
</feature>
<evidence type="ECO:0000259" key="6">
    <source>
        <dbReference type="SMART" id="SM01003"/>
    </source>
</evidence>
<dbReference type="SMART" id="SM01003">
    <property type="entry name" value="AlaDh_PNT_N"/>
    <property type="match status" value="1"/>
</dbReference>
<dbReference type="SUPFAM" id="SSF52283">
    <property type="entry name" value="Formate/glycerate dehydrogenase catalytic domain-like"/>
    <property type="match status" value="1"/>
</dbReference>
<dbReference type="GO" id="GO:0006740">
    <property type="term" value="P:NADPH regeneration"/>
    <property type="evidence" value="ECO:0007669"/>
    <property type="project" value="TreeGrafter"/>
</dbReference>
<gene>
    <name evidence="7" type="ORF">DPMN_021025</name>
</gene>
<dbReference type="EMBL" id="JAIWYP010000001">
    <property type="protein sequence ID" value="KAH3896843.1"/>
    <property type="molecule type" value="Genomic_DNA"/>
</dbReference>
<dbReference type="Pfam" id="PF05222">
    <property type="entry name" value="AlaDh_PNT_N"/>
    <property type="match status" value="1"/>
</dbReference>
<comment type="catalytic activity">
    <reaction evidence="5">
        <text>NAD(+) + NADPH + H(+)(in) = NADH + NADP(+) + H(+)(out)</text>
        <dbReference type="Rhea" id="RHEA:47992"/>
        <dbReference type="ChEBI" id="CHEBI:15378"/>
        <dbReference type="ChEBI" id="CHEBI:57540"/>
        <dbReference type="ChEBI" id="CHEBI:57783"/>
        <dbReference type="ChEBI" id="CHEBI:57945"/>
        <dbReference type="ChEBI" id="CHEBI:58349"/>
        <dbReference type="EC" id="7.1.1.1"/>
    </reaction>
</comment>
<dbReference type="FunFam" id="3.40.50.720:FF:000063">
    <property type="entry name" value="NAD(P) transhydrogenase subunit alpha"/>
    <property type="match status" value="1"/>
</dbReference>
<name>A0A9D4NLI1_DREPO</name>
<dbReference type="PANTHER" id="PTHR10160:SF19">
    <property type="entry name" value="PROTON-TRANSLOCATING NAD(P)(+) TRANSHYDROGENASE"/>
    <property type="match status" value="1"/>
</dbReference>
<dbReference type="PANTHER" id="PTHR10160">
    <property type="entry name" value="NAD(P) TRANSHYDROGENASE"/>
    <property type="match status" value="1"/>
</dbReference>
<dbReference type="GO" id="GO:0050661">
    <property type="term" value="F:NADP binding"/>
    <property type="evidence" value="ECO:0007669"/>
    <property type="project" value="TreeGrafter"/>
</dbReference>
<keyword evidence="4" id="KW-0520">NAD</keyword>
<comment type="caution">
    <text evidence="7">The sequence shown here is derived from an EMBL/GenBank/DDBJ whole genome shotgun (WGS) entry which is preliminary data.</text>
</comment>
<dbReference type="GO" id="GO:0008750">
    <property type="term" value="F:proton-translocating NAD(P)+ transhydrogenase activity"/>
    <property type="evidence" value="ECO:0007669"/>
    <property type="project" value="UniProtKB-EC"/>
</dbReference>
<keyword evidence="8" id="KW-1185">Reference proteome</keyword>
<dbReference type="AlphaFoldDB" id="A0A9D4NLI1"/>
<organism evidence="7 8">
    <name type="scientific">Dreissena polymorpha</name>
    <name type="common">Zebra mussel</name>
    <name type="synonym">Mytilus polymorpha</name>
    <dbReference type="NCBI Taxonomy" id="45954"/>
    <lineage>
        <taxon>Eukaryota</taxon>
        <taxon>Metazoa</taxon>
        <taxon>Spiralia</taxon>
        <taxon>Lophotrochozoa</taxon>
        <taxon>Mollusca</taxon>
        <taxon>Bivalvia</taxon>
        <taxon>Autobranchia</taxon>
        <taxon>Heteroconchia</taxon>
        <taxon>Euheterodonta</taxon>
        <taxon>Imparidentia</taxon>
        <taxon>Neoheterodontei</taxon>
        <taxon>Myida</taxon>
        <taxon>Dreissenoidea</taxon>
        <taxon>Dreissenidae</taxon>
        <taxon>Dreissena</taxon>
    </lineage>
</organism>
<sequence length="214" mass="23688">MFPRIQSVSMLVDMGFHVQKLSVRCSRGFKNAARNYCQKAPKEEKVIAGTPYKKLSVGVPKESFPNERRVAISPTAVQALVKKGWNVNIEDGAGVEAKFTNANFQEVGAKITAKSETYKSDIVLKVRPPSDSEIPLFKENGTLISFLYPQQNAELVKKLAAHKLTTFAMDKVPRISRAQVFDALSSMANISGYKAVIEAANNYGRFFSGKCMEM</sequence>
<evidence type="ECO:0000256" key="5">
    <source>
        <dbReference type="ARBA" id="ARBA00048202"/>
    </source>
</evidence>
<dbReference type="EC" id="7.1.1.1" evidence="1"/>
<evidence type="ECO:0000313" key="7">
    <source>
        <dbReference type="EMBL" id="KAH3896843.1"/>
    </source>
</evidence>
<dbReference type="InterPro" id="IPR007886">
    <property type="entry name" value="AlaDH/PNT_N"/>
</dbReference>
<reference evidence="7" key="2">
    <citation type="submission" date="2020-11" db="EMBL/GenBank/DDBJ databases">
        <authorList>
            <person name="McCartney M.A."/>
            <person name="Auch B."/>
            <person name="Kono T."/>
            <person name="Mallez S."/>
            <person name="Becker A."/>
            <person name="Gohl D.M."/>
            <person name="Silverstein K.A.T."/>
            <person name="Koren S."/>
            <person name="Bechman K.B."/>
            <person name="Herman A."/>
            <person name="Abrahante J.E."/>
            <person name="Garbe J."/>
        </authorList>
    </citation>
    <scope>NUCLEOTIDE SEQUENCE</scope>
    <source>
        <strain evidence="7">Duluth1</strain>
        <tissue evidence="7">Whole animal</tissue>
    </source>
</reference>
<evidence type="ECO:0000256" key="2">
    <source>
        <dbReference type="ARBA" id="ARBA00022857"/>
    </source>
</evidence>
<accession>A0A9D4NLI1</accession>
<evidence type="ECO:0000256" key="4">
    <source>
        <dbReference type="ARBA" id="ARBA00023027"/>
    </source>
</evidence>